<sequence>MQKQCYYFRDKILWGARF</sequence>
<reference evidence="1" key="1">
    <citation type="submission" date="2014-11" db="EMBL/GenBank/DDBJ databases">
        <authorList>
            <person name="Amaro Gonzalez C."/>
        </authorList>
    </citation>
    <scope>NUCLEOTIDE SEQUENCE</scope>
</reference>
<protein>
    <submittedName>
        <fullName evidence="1">Uncharacterized protein</fullName>
    </submittedName>
</protein>
<name>A0A0E9Q463_ANGAN</name>
<dbReference type="EMBL" id="GBXM01096886">
    <property type="protein sequence ID" value="JAH11691.1"/>
    <property type="molecule type" value="Transcribed_RNA"/>
</dbReference>
<dbReference type="AlphaFoldDB" id="A0A0E9Q463"/>
<evidence type="ECO:0000313" key="1">
    <source>
        <dbReference type="EMBL" id="JAH11691.1"/>
    </source>
</evidence>
<accession>A0A0E9Q463</accession>
<reference evidence="1" key="2">
    <citation type="journal article" date="2015" name="Fish Shellfish Immunol.">
        <title>Early steps in the European eel (Anguilla anguilla)-Vibrio vulnificus interaction in the gills: Role of the RtxA13 toxin.</title>
        <authorList>
            <person name="Callol A."/>
            <person name="Pajuelo D."/>
            <person name="Ebbesson L."/>
            <person name="Teles M."/>
            <person name="MacKenzie S."/>
            <person name="Amaro C."/>
        </authorList>
    </citation>
    <scope>NUCLEOTIDE SEQUENCE</scope>
</reference>
<proteinExistence type="predicted"/>
<organism evidence="1">
    <name type="scientific">Anguilla anguilla</name>
    <name type="common">European freshwater eel</name>
    <name type="synonym">Muraena anguilla</name>
    <dbReference type="NCBI Taxonomy" id="7936"/>
    <lineage>
        <taxon>Eukaryota</taxon>
        <taxon>Metazoa</taxon>
        <taxon>Chordata</taxon>
        <taxon>Craniata</taxon>
        <taxon>Vertebrata</taxon>
        <taxon>Euteleostomi</taxon>
        <taxon>Actinopterygii</taxon>
        <taxon>Neopterygii</taxon>
        <taxon>Teleostei</taxon>
        <taxon>Anguilliformes</taxon>
        <taxon>Anguillidae</taxon>
        <taxon>Anguilla</taxon>
    </lineage>
</organism>